<comment type="caution">
    <text evidence="1">The sequence shown here is derived from an EMBL/GenBank/DDBJ whole genome shotgun (WGS) entry which is preliminary data.</text>
</comment>
<dbReference type="Proteomes" id="UP001370758">
    <property type="component" value="Unassembled WGS sequence"/>
</dbReference>
<sequence length="525" mass="60860">MARLQTVPKEIHLRIAGLLLPRDVASLALTCQILKETLGHGNQLFWFTWLHNGSPGESEPDPEDDNPDPDFIDPGLEFKDFQPENKDYWAEAQKIIFGNSERGCSVCLATAVMGGPLEYVYFAYFPVPRPGVEVSDEDGRLKRRYCTQCFWQWHIELETFKSIYPDIPLPPLVGILIPDDPEQLYATADSDAAKLKRVIPITVAIKAIQSFYGGDIPFEIANSPSHRFKTRWSRTRSEQEVQLVAGALEFIKEIYTSKYKHLHVILSPEAYYKKFSDSLIQYILLDNTHRGTHNTIYSHAPSDYAIPPLSVAEDVMKIARLHTKGPKEQERALELANNIHTLLFCDPNNFQPQTLEYPYYMVIKTEMQRSCFGTAFLPVGVFTWHILYTYLYFDLTPHQKRCVRCYWCLRQKGGKDTDDNRYTADDEGDDNISDRWIAAHILMHHQDLVWKRPKNKVHDHCTIIGSHQEVYMLYWDGPTYYDEDSVEPFKEHGPDFENEELEDLPEEVIRFRGNRISGSHYFHWA</sequence>
<reference evidence="1 2" key="1">
    <citation type="submission" date="2023-08" db="EMBL/GenBank/DDBJ databases">
        <authorList>
            <person name="Palmer J.M."/>
        </authorList>
    </citation>
    <scope>NUCLEOTIDE SEQUENCE [LARGE SCALE GENOMIC DNA]</scope>
    <source>
        <strain evidence="1 2">TWF481</strain>
    </source>
</reference>
<organism evidence="1 2">
    <name type="scientific">Arthrobotrys musiformis</name>
    <dbReference type="NCBI Taxonomy" id="47236"/>
    <lineage>
        <taxon>Eukaryota</taxon>
        <taxon>Fungi</taxon>
        <taxon>Dikarya</taxon>
        <taxon>Ascomycota</taxon>
        <taxon>Pezizomycotina</taxon>
        <taxon>Orbiliomycetes</taxon>
        <taxon>Orbiliales</taxon>
        <taxon>Orbiliaceae</taxon>
        <taxon>Arthrobotrys</taxon>
    </lineage>
</organism>
<accession>A0AAV9VYQ8</accession>
<name>A0AAV9VYQ8_9PEZI</name>
<proteinExistence type="predicted"/>
<dbReference type="CDD" id="cd09917">
    <property type="entry name" value="F-box_SF"/>
    <property type="match status" value="1"/>
</dbReference>
<evidence type="ECO:0008006" key="3">
    <source>
        <dbReference type="Google" id="ProtNLM"/>
    </source>
</evidence>
<gene>
    <name evidence="1" type="ORF">TWF481_011589</name>
</gene>
<dbReference type="EMBL" id="JAVHJL010000008">
    <property type="protein sequence ID" value="KAK6499020.1"/>
    <property type="molecule type" value="Genomic_DNA"/>
</dbReference>
<protein>
    <recommendedName>
        <fullName evidence="3">F-box domain-containing protein</fullName>
    </recommendedName>
</protein>
<keyword evidence="2" id="KW-1185">Reference proteome</keyword>
<evidence type="ECO:0000313" key="1">
    <source>
        <dbReference type="EMBL" id="KAK6499020.1"/>
    </source>
</evidence>
<evidence type="ECO:0000313" key="2">
    <source>
        <dbReference type="Proteomes" id="UP001370758"/>
    </source>
</evidence>
<dbReference type="AlphaFoldDB" id="A0AAV9VYQ8"/>